<name>A0ABW4Q3P5_9MICO</name>
<organism evidence="1 2">
    <name type="scientific">Brachybacterium rhamnosum</name>
    <dbReference type="NCBI Taxonomy" id="173361"/>
    <lineage>
        <taxon>Bacteria</taxon>
        <taxon>Bacillati</taxon>
        <taxon>Actinomycetota</taxon>
        <taxon>Actinomycetes</taxon>
        <taxon>Micrococcales</taxon>
        <taxon>Dermabacteraceae</taxon>
        <taxon>Brachybacterium</taxon>
    </lineage>
</organism>
<reference evidence="2" key="1">
    <citation type="journal article" date="2019" name="Int. J. Syst. Evol. Microbiol.">
        <title>The Global Catalogue of Microorganisms (GCM) 10K type strain sequencing project: providing services to taxonomists for standard genome sequencing and annotation.</title>
        <authorList>
            <consortium name="The Broad Institute Genomics Platform"/>
            <consortium name="The Broad Institute Genome Sequencing Center for Infectious Disease"/>
            <person name="Wu L."/>
            <person name="Ma J."/>
        </authorList>
    </citation>
    <scope>NUCLEOTIDE SEQUENCE [LARGE SCALE GENOMIC DNA]</scope>
    <source>
        <strain evidence="2">JCM 11650</strain>
    </source>
</reference>
<dbReference type="RefSeq" id="WP_343905837.1">
    <property type="nucleotide sequence ID" value="NZ_BAAAIS010000003.1"/>
</dbReference>
<gene>
    <name evidence="1" type="ORF">ACFSDA_15080</name>
</gene>
<accession>A0ABW4Q3P5</accession>
<sequence>MTQQDPTPLPELFAYLPDNEPLAALAEDGKSIAIHLDLDHPLTSGDGELTGDHHLELSLTDAARLSAAIQTQLATALDLQEQKASAELHAHLTEELTQR</sequence>
<dbReference type="Proteomes" id="UP001597280">
    <property type="component" value="Unassembled WGS sequence"/>
</dbReference>
<keyword evidence="2" id="KW-1185">Reference proteome</keyword>
<evidence type="ECO:0000313" key="2">
    <source>
        <dbReference type="Proteomes" id="UP001597280"/>
    </source>
</evidence>
<protein>
    <submittedName>
        <fullName evidence="1">Uncharacterized protein</fullName>
    </submittedName>
</protein>
<proteinExistence type="predicted"/>
<evidence type="ECO:0000313" key="1">
    <source>
        <dbReference type="EMBL" id="MFD1836386.1"/>
    </source>
</evidence>
<comment type="caution">
    <text evidence="1">The sequence shown here is derived from an EMBL/GenBank/DDBJ whole genome shotgun (WGS) entry which is preliminary data.</text>
</comment>
<dbReference type="EMBL" id="JBHUFL010000003">
    <property type="protein sequence ID" value="MFD1836386.1"/>
    <property type="molecule type" value="Genomic_DNA"/>
</dbReference>